<dbReference type="InterPro" id="IPR043129">
    <property type="entry name" value="ATPase_NBD"/>
</dbReference>
<reference evidence="10 11" key="1">
    <citation type="submission" date="2019-02" db="EMBL/GenBank/DDBJ databases">
        <title>Deep-cultivation of Planctomycetes and their phenomic and genomic characterization uncovers novel biology.</title>
        <authorList>
            <person name="Wiegand S."/>
            <person name="Jogler M."/>
            <person name="Boedeker C."/>
            <person name="Pinto D."/>
            <person name="Vollmers J."/>
            <person name="Rivas-Marin E."/>
            <person name="Kohn T."/>
            <person name="Peeters S.H."/>
            <person name="Heuer A."/>
            <person name="Rast P."/>
            <person name="Oberbeckmann S."/>
            <person name="Bunk B."/>
            <person name="Jeske O."/>
            <person name="Meyerdierks A."/>
            <person name="Storesund J.E."/>
            <person name="Kallscheuer N."/>
            <person name="Luecker S."/>
            <person name="Lage O.M."/>
            <person name="Pohl T."/>
            <person name="Merkel B.J."/>
            <person name="Hornburger P."/>
            <person name="Mueller R.-W."/>
            <person name="Bruemmer F."/>
            <person name="Labrenz M."/>
            <person name="Spormann A.M."/>
            <person name="Op Den Camp H."/>
            <person name="Overmann J."/>
            <person name="Amann R."/>
            <person name="Jetten M.S.M."/>
            <person name="Mascher T."/>
            <person name="Medema M.H."/>
            <person name="Devos D.P."/>
            <person name="Kaster A.-K."/>
            <person name="Ovreas L."/>
            <person name="Rohde M."/>
            <person name="Galperin M.Y."/>
            <person name="Jogler C."/>
        </authorList>
    </citation>
    <scope>NUCLEOTIDE SEQUENCE [LARGE SCALE GENOMIC DNA]</scope>
    <source>
        <strain evidence="10 11">Pla144</strain>
    </source>
</reference>
<dbReference type="InterPro" id="IPR018485">
    <property type="entry name" value="FGGY_C"/>
</dbReference>
<evidence type="ECO:0000259" key="8">
    <source>
        <dbReference type="Pfam" id="PF00370"/>
    </source>
</evidence>
<dbReference type="SUPFAM" id="SSF53067">
    <property type="entry name" value="Actin-like ATPase domain"/>
    <property type="match status" value="2"/>
</dbReference>
<protein>
    <submittedName>
        <fullName evidence="10">Rhamnulokinase</fullName>
        <ecNumber evidence="10">2.7.1.5</ecNumber>
    </submittedName>
</protein>
<evidence type="ECO:0000256" key="1">
    <source>
        <dbReference type="ARBA" id="ARBA00009156"/>
    </source>
</evidence>
<dbReference type="GO" id="GO:0006071">
    <property type="term" value="P:glycerol metabolic process"/>
    <property type="evidence" value="ECO:0007669"/>
    <property type="project" value="TreeGrafter"/>
</dbReference>
<evidence type="ECO:0000313" key="10">
    <source>
        <dbReference type="EMBL" id="TWU30247.1"/>
    </source>
</evidence>
<dbReference type="Pfam" id="PF00370">
    <property type="entry name" value="FGGY_N"/>
    <property type="match status" value="1"/>
</dbReference>
<dbReference type="InterPro" id="IPR013449">
    <property type="entry name" value="Rhamnulokinase"/>
</dbReference>
<dbReference type="GO" id="GO:0004370">
    <property type="term" value="F:glycerol kinase activity"/>
    <property type="evidence" value="ECO:0007669"/>
    <property type="project" value="TreeGrafter"/>
</dbReference>
<dbReference type="GO" id="GO:0005524">
    <property type="term" value="F:ATP binding"/>
    <property type="evidence" value="ECO:0007669"/>
    <property type="project" value="UniProtKB-KW"/>
</dbReference>
<keyword evidence="2 10" id="KW-0808">Transferase</keyword>
<evidence type="ECO:0000313" key="11">
    <source>
        <dbReference type="Proteomes" id="UP000318437"/>
    </source>
</evidence>
<dbReference type="RefSeq" id="WP_146448306.1">
    <property type="nucleotide sequence ID" value="NZ_SJPS01000001.1"/>
</dbReference>
<dbReference type="EMBL" id="SJPS01000001">
    <property type="protein sequence ID" value="TWU30247.1"/>
    <property type="molecule type" value="Genomic_DNA"/>
</dbReference>
<dbReference type="CDD" id="cd07771">
    <property type="entry name" value="ASKHA_NBD_FGGY_RhaB-like"/>
    <property type="match status" value="1"/>
</dbReference>
<comment type="caution">
    <text evidence="10">The sequence shown here is derived from an EMBL/GenBank/DDBJ whole genome shotgun (WGS) entry which is preliminary data.</text>
</comment>
<keyword evidence="7" id="KW-0684">Rhamnose metabolism</keyword>
<evidence type="ECO:0000256" key="4">
    <source>
        <dbReference type="ARBA" id="ARBA00022777"/>
    </source>
</evidence>
<dbReference type="InterPro" id="IPR018484">
    <property type="entry name" value="FGGY_N"/>
</dbReference>
<feature type="domain" description="Carbohydrate kinase FGGY C-terminal" evidence="9">
    <location>
        <begin position="264"/>
        <end position="455"/>
    </location>
</feature>
<dbReference type="GO" id="GO:0008993">
    <property type="term" value="F:rhamnulokinase activity"/>
    <property type="evidence" value="ECO:0007669"/>
    <property type="project" value="UniProtKB-EC"/>
</dbReference>
<accession>A0A5C6D3L7</accession>
<evidence type="ECO:0000256" key="7">
    <source>
        <dbReference type="ARBA" id="ARBA00023308"/>
    </source>
</evidence>
<keyword evidence="3" id="KW-0547">Nucleotide-binding</keyword>
<dbReference type="Gene3D" id="3.30.420.40">
    <property type="match status" value="2"/>
</dbReference>
<evidence type="ECO:0000259" key="9">
    <source>
        <dbReference type="Pfam" id="PF02782"/>
    </source>
</evidence>
<evidence type="ECO:0000256" key="6">
    <source>
        <dbReference type="ARBA" id="ARBA00023157"/>
    </source>
</evidence>
<keyword evidence="6" id="KW-1015">Disulfide bond</keyword>
<dbReference type="PANTHER" id="PTHR10196">
    <property type="entry name" value="SUGAR KINASE"/>
    <property type="match status" value="1"/>
</dbReference>
<dbReference type="GO" id="GO:0019301">
    <property type="term" value="P:rhamnose catabolic process"/>
    <property type="evidence" value="ECO:0007669"/>
    <property type="project" value="InterPro"/>
</dbReference>
<keyword evidence="11" id="KW-1185">Reference proteome</keyword>
<evidence type="ECO:0000256" key="2">
    <source>
        <dbReference type="ARBA" id="ARBA00022679"/>
    </source>
</evidence>
<dbReference type="Proteomes" id="UP000318437">
    <property type="component" value="Unassembled WGS sequence"/>
</dbReference>
<dbReference type="AlphaFoldDB" id="A0A5C6D3L7"/>
<dbReference type="GO" id="GO:0005829">
    <property type="term" value="C:cytosol"/>
    <property type="evidence" value="ECO:0007669"/>
    <property type="project" value="TreeGrafter"/>
</dbReference>
<evidence type="ECO:0000256" key="5">
    <source>
        <dbReference type="ARBA" id="ARBA00022840"/>
    </source>
</evidence>
<keyword evidence="4 10" id="KW-0418">Kinase</keyword>
<dbReference type="OrthoDB" id="9761504at2"/>
<sequence>MSFAHLAIDLGASSGRAIVGLLDGSPLKLRLEEVHRFEHLPCPTPVGPVWDLTGIWLEILTGLGAAAKWCRENGAELKSVGVDTWGVDWALLGKSGEVLGLPHCYRDPQNEAACQRVLEQMGGFEKLYERTGIQLMPFNTLFQVAARYHTEPKLFDAAERLVFLPDLFHNWLSGELQTERTIASTSSMLDVETGEWDTELLEKLGLPTDILGSIVEPGTVLGTLRAEIAQTTNASAKIQVIAPAAHDTGSAVAAVPATVETNWAYLSSGTWSLLGVELAKPITSEVALSIPLTNERGVDGTIRLLKNIAGLWLVQELRRELQQAGESQDFAQMVEEARRAEPGRTIIDPNYAEFASPGNMSEKIRQFAKKTRQPEPETIGQLVRCALESLALCYDHTLQQLESVLGKSIGVLHIVGGGIQNDLLNEFATAAVGRSVITGPVEATAIGNLLVQAMGSGELSGLPELREIVANSFPRNVVKPDAADHWADSRGKFAELITK</sequence>
<name>A0A5C6D3L7_9BACT</name>
<dbReference type="EC" id="2.7.1.5" evidence="10"/>
<gene>
    <name evidence="10" type="primary">rhaB</name>
    <name evidence="10" type="ORF">Pla144_10330</name>
</gene>
<dbReference type="Pfam" id="PF02782">
    <property type="entry name" value="FGGY_C"/>
    <property type="match status" value="1"/>
</dbReference>
<keyword evidence="5" id="KW-0067">ATP-binding</keyword>
<feature type="domain" description="Carbohydrate kinase FGGY N-terminal" evidence="8">
    <location>
        <begin position="6"/>
        <end position="252"/>
    </location>
</feature>
<dbReference type="PANTHER" id="PTHR10196:SF93">
    <property type="entry name" value="L-RHAMNULOKINASE"/>
    <property type="match status" value="1"/>
</dbReference>
<comment type="similarity">
    <text evidence="1">Belongs to the FGGY kinase family.</text>
</comment>
<evidence type="ECO:0000256" key="3">
    <source>
        <dbReference type="ARBA" id="ARBA00022741"/>
    </source>
</evidence>
<proteinExistence type="inferred from homology"/>
<organism evidence="10 11">
    <name type="scientific">Bythopirellula polymerisocia</name>
    <dbReference type="NCBI Taxonomy" id="2528003"/>
    <lineage>
        <taxon>Bacteria</taxon>
        <taxon>Pseudomonadati</taxon>
        <taxon>Planctomycetota</taxon>
        <taxon>Planctomycetia</taxon>
        <taxon>Pirellulales</taxon>
        <taxon>Lacipirellulaceae</taxon>
        <taxon>Bythopirellula</taxon>
    </lineage>
</organism>